<dbReference type="PANTHER" id="PTHR22901">
    <property type="entry name" value="SIALATE O-ACETYLESTERASE"/>
    <property type="match status" value="1"/>
</dbReference>
<keyword evidence="4" id="KW-1185">Reference proteome</keyword>
<proteinExistence type="predicted"/>
<gene>
    <name evidence="3" type="ORF">NC799_11975</name>
</gene>
<dbReference type="PANTHER" id="PTHR22901:SF0">
    <property type="entry name" value="SIALATE O-ACETYLESTERASE"/>
    <property type="match status" value="1"/>
</dbReference>
<dbReference type="Gene3D" id="3.40.50.1110">
    <property type="entry name" value="SGNH hydrolase"/>
    <property type="match status" value="2"/>
</dbReference>
<evidence type="ECO:0000313" key="3">
    <source>
        <dbReference type="EMBL" id="MDC3417615.1"/>
    </source>
</evidence>
<comment type="caution">
    <text evidence="3">The sequence shown here is derived from an EMBL/GenBank/DDBJ whole genome shotgun (WGS) entry which is preliminary data.</text>
</comment>
<dbReference type="Proteomes" id="UP001145069">
    <property type="component" value="Unassembled WGS sequence"/>
</dbReference>
<evidence type="ECO:0000256" key="1">
    <source>
        <dbReference type="ARBA" id="ARBA00022801"/>
    </source>
</evidence>
<dbReference type="AlphaFoldDB" id="A0A9X3WFY6"/>
<name>A0A9X3WFY6_9BACI</name>
<dbReference type="EMBL" id="JAMQKC010000011">
    <property type="protein sequence ID" value="MDC3417615.1"/>
    <property type="molecule type" value="Genomic_DNA"/>
</dbReference>
<dbReference type="GO" id="GO:0004553">
    <property type="term" value="F:hydrolase activity, hydrolyzing O-glycosyl compounds"/>
    <property type="evidence" value="ECO:0007669"/>
    <property type="project" value="InterPro"/>
</dbReference>
<dbReference type="RefSeq" id="WP_272446684.1">
    <property type="nucleotide sequence ID" value="NZ_JAMQKC010000011.1"/>
</dbReference>
<accession>A0A9X3WFY6</accession>
<organism evidence="3 4">
    <name type="scientific">Aquibacillus salsiterrae</name>
    <dbReference type="NCBI Taxonomy" id="2950439"/>
    <lineage>
        <taxon>Bacteria</taxon>
        <taxon>Bacillati</taxon>
        <taxon>Bacillota</taxon>
        <taxon>Bacilli</taxon>
        <taxon>Bacillales</taxon>
        <taxon>Bacillaceae</taxon>
        <taxon>Aquibacillus</taxon>
    </lineage>
</organism>
<dbReference type="GO" id="GO:0001681">
    <property type="term" value="F:sialate O-acetylesterase activity"/>
    <property type="evidence" value="ECO:0007669"/>
    <property type="project" value="InterPro"/>
</dbReference>
<keyword evidence="1" id="KW-0378">Hydrolase</keyword>
<dbReference type="Pfam" id="PF03629">
    <property type="entry name" value="SASA"/>
    <property type="match status" value="2"/>
</dbReference>
<feature type="domain" description="Sialate O-acetylesterase" evidence="2">
    <location>
        <begin position="388"/>
        <end position="510"/>
    </location>
</feature>
<dbReference type="SUPFAM" id="SSF49785">
    <property type="entry name" value="Galactose-binding domain-like"/>
    <property type="match status" value="1"/>
</dbReference>
<dbReference type="InterPro" id="IPR005181">
    <property type="entry name" value="SASA"/>
</dbReference>
<reference evidence="3" key="1">
    <citation type="submission" date="2022-06" db="EMBL/GenBank/DDBJ databases">
        <title>Aquibacillus sp. a new bacterium isolated from soil saline samples.</title>
        <authorList>
            <person name="Galisteo C."/>
            <person name="De La Haba R."/>
            <person name="Sanchez-Porro C."/>
            <person name="Ventosa A."/>
        </authorList>
    </citation>
    <scope>NUCLEOTIDE SEQUENCE</scope>
    <source>
        <strain evidence="3">3ASR75-54</strain>
    </source>
</reference>
<feature type="domain" description="Sialate O-acetylesterase" evidence="2">
    <location>
        <begin position="82"/>
        <end position="204"/>
    </location>
</feature>
<evidence type="ECO:0000313" key="4">
    <source>
        <dbReference type="Proteomes" id="UP001145069"/>
    </source>
</evidence>
<evidence type="ECO:0000259" key="2">
    <source>
        <dbReference type="Pfam" id="PF03629"/>
    </source>
</evidence>
<dbReference type="InterPro" id="IPR039329">
    <property type="entry name" value="SIAE"/>
</dbReference>
<sequence>MELSSIFSNGMVLQRNQKLTISGQASPSQMVHLSFLNNNFETIANSNGEWYIELKEQAAGGPYQMEITTDAEKIVLQDILVGDIWLLGGQSNMQLPLERTRDLFDEELNQINNTFIRQFSVPQVYNFHQPAEKVEGGNWVKATQESLSSISAVGYFFAKKIYDKYGVPIGLIQTAVGGTPIEAWMSEASLRKLGGYDATIDQCKDDSFIEETKLRDEKRQADWYKRLDAKDIGKKEKWHEEIFNPADWSQLEIPDSFKGTKLEQLRGAVWFTKNFHIPTGMNDEEVLLKLGTIVDADETFINGTLIGSTAYRYPPRRYMIPKGLLKPGRNTITVRVISTQSTIEFIKNMPYKLIWENLEIALDGVWHYKIGAEMEALTGSTFFIYKPAGMYNGMIAPLANYCIKGVLWYQGESNAHEPNGYRKLFEELVNDWRDTFNLFDLPFLFTQLPNFDTGVTNPDQSNWAKLREEQRLSLSIPNTAMAVTIDAGEHNDLHPQDKKTVGQRLALAALTKVYGEDLIFSGPIYREKQLFKDAIYLTFDHVGSGLVAQDGELRSFMICGRSNQFVPATAIIDGDKVIVKNDQVKEPIHVRYGWSDNPDDANLYNKEGLPASPFTTETSWD</sequence>
<dbReference type="InterPro" id="IPR036514">
    <property type="entry name" value="SGNH_hydro_sf"/>
</dbReference>
<protein>
    <submittedName>
        <fullName evidence="3">Sialate O-acetylesterase</fullName>
    </submittedName>
</protein>
<dbReference type="GO" id="GO:0005975">
    <property type="term" value="P:carbohydrate metabolic process"/>
    <property type="evidence" value="ECO:0007669"/>
    <property type="project" value="InterPro"/>
</dbReference>
<dbReference type="InterPro" id="IPR008979">
    <property type="entry name" value="Galactose-bd-like_sf"/>
</dbReference>
<dbReference type="SUPFAM" id="SSF52266">
    <property type="entry name" value="SGNH hydrolase"/>
    <property type="match status" value="1"/>
</dbReference>